<protein>
    <submittedName>
        <fullName evidence="10">Ribonuclease J</fullName>
    </submittedName>
</protein>
<dbReference type="EMBL" id="CP038231">
    <property type="protein sequence ID" value="QDH12961.1"/>
    <property type="molecule type" value="Genomic_DNA"/>
</dbReference>
<dbReference type="InterPro" id="IPR004613">
    <property type="entry name" value="RNase_J"/>
</dbReference>
<proteinExistence type="predicted"/>
<dbReference type="InterPro" id="IPR042173">
    <property type="entry name" value="RNase_J_2"/>
</dbReference>
<keyword evidence="5" id="KW-0862">Zinc</keyword>
<dbReference type="InterPro" id="IPR011108">
    <property type="entry name" value="RMMBL"/>
</dbReference>
<dbReference type="InterPro" id="IPR001587">
    <property type="entry name" value="RNase_J_CS"/>
</dbReference>
<dbReference type="AlphaFoldDB" id="A0A4Y6U9A8"/>
<evidence type="ECO:0000259" key="9">
    <source>
        <dbReference type="SMART" id="SM00849"/>
    </source>
</evidence>
<dbReference type="KEGG" id="swf:E3E12_00685"/>
<evidence type="ECO:0000256" key="7">
    <source>
        <dbReference type="ARBA" id="ARBA00022884"/>
    </source>
</evidence>
<evidence type="ECO:0000313" key="10">
    <source>
        <dbReference type="EMBL" id="QDH12961.1"/>
    </source>
</evidence>
<dbReference type="Gene3D" id="3.60.15.10">
    <property type="entry name" value="Ribonuclease Z/Hydroxyacylglutathione hydrolase-like"/>
    <property type="match status" value="1"/>
</dbReference>
<dbReference type="Gene3D" id="3.40.50.10710">
    <property type="entry name" value="Metallo-hydrolase/oxidoreductase"/>
    <property type="match status" value="1"/>
</dbReference>
<dbReference type="Pfam" id="PF17770">
    <property type="entry name" value="RNase_J_C"/>
    <property type="match status" value="1"/>
</dbReference>
<dbReference type="PANTHER" id="PTHR43694">
    <property type="entry name" value="RIBONUCLEASE J"/>
    <property type="match status" value="1"/>
</dbReference>
<feature type="compositionally biased region" description="Low complexity" evidence="8">
    <location>
        <begin position="26"/>
        <end position="47"/>
    </location>
</feature>
<dbReference type="Gene3D" id="3.10.20.580">
    <property type="match status" value="1"/>
</dbReference>
<dbReference type="GO" id="GO:0004527">
    <property type="term" value="F:exonuclease activity"/>
    <property type="evidence" value="ECO:0007669"/>
    <property type="project" value="UniProtKB-KW"/>
</dbReference>
<dbReference type="Pfam" id="PF22505">
    <property type="entry name" value="RNase_J_b_CASP"/>
    <property type="match status" value="1"/>
</dbReference>
<keyword evidence="1" id="KW-0963">Cytoplasm</keyword>
<evidence type="ECO:0000256" key="5">
    <source>
        <dbReference type="ARBA" id="ARBA00022833"/>
    </source>
</evidence>
<evidence type="ECO:0000313" key="11">
    <source>
        <dbReference type="Proteomes" id="UP000318709"/>
    </source>
</evidence>
<dbReference type="SMART" id="SM00849">
    <property type="entry name" value="Lactamase_B"/>
    <property type="match status" value="1"/>
</dbReference>
<keyword evidence="6" id="KW-0269">Exonuclease</keyword>
<gene>
    <name evidence="10" type="ORF">E3E12_00685</name>
</gene>
<dbReference type="OrthoDB" id="9770211at2"/>
<name>A0A4Y6U9A8_9PROT</name>
<evidence type="ECO:0000256" key="8">
    <source>
        <dbReference type="SAM" id="MobiDB-lite"/>
    </source>
</evidence>
<evidence type="ECO:0000256" key="4">
    <source>
        <dbReference type="ARBA" id="ARBA00022801"/>
    </source>
</evidence>
<dbReference type="RefSeq" id="WP_141442603.1">
    <property type="nucleotide sequence ID" value="NZ_CP038231.1"/>
</dbReference>
<keyword evidence="4" id="KW-0378">Hydrolase</keyword>
<sequence length="656" mass="70618">MTTQNAPAPVQINIPAHQGADSQGTAPAASAAPAAPQAEQAAPAKQGGRAEREGRPARGRGRSAPRASAPRSRQGSGAKAQGERQESRNRAGQAPARGRKPAPKKDGLFFVPLGGTGEIGMNFNLYNLRKDGKDNWLAIDCGLGFSGNDTPEADVLVPDPTFIAQRRKNLRGLVITHAHEDHIGAVAHLWPQLKCPIYATPFAAAVLRRKLEEARLLGEVPLHVIQPGSRFEVGPFDLEFIPMAHSIVEAQSVALRTPQGTILHTGDWKVDSEPMVGPRTDFERLAKLGDEGVLAVIGDSTNALKEGSSVTEGAVRKSLTDLIMGLKGKGRVAVTCFASNVARIESIAKAAQAAGRKVMVVGRSLRNLEAAARECGYLADVPPFLTEMDAEVKNINDNQMLMIITGSQGEERSALSRIANDSHNTINFGEGDTVIYSSRVIPGNERAVVTVQDNLTRNGVQVITDRETLTHTSGHATSEDIRHLYSLIKPKFSVPTHGEWRHLTAQGALAREAGADVVLLEDGDVLDITPDKLEVVDTVPVAKLAVDDGRLLPMTGGVMADRRRMLYNGAVLASFAVDNEGYVIGEPRISAPGLLDPEDSETQRIQADFARAIDEIPDELREDNVAFRDAARTALRRALGRKLQKRPLVDVHLLRV</sequence>
<evidence type="ECO:0000256" key="6">
    <source>
        <dbReference type="ARBA" id="ARBA00022839"/>
    </source>
</evidence>
<dbReference type="InterPro" id="IPR036866">
    <property type="entry name" value="RibonucZ/Hydroxyglut_hydro"/>
</dbReference>
<evidence type="ECO:0000256" key="3">
    <source>
        <dbReference type="ARBA" id="ARBA00022723"/>
    </source>
</evidence>
<dbReference type="Pfam" id="PF07521">
    <property type="entry name" value="RMMBL"/>
    <property type="match status" value="1"/>
</dbReference>
<reference evidence="10 11" key="1">
    <citation type="submission" date="2019-03" db="EMBL/GenBank/DDBJ databases">
        <title>The complete genome sequence of Swingsia_sp. F3b2 LMG30590(T).</title>
        <authorList>
            <person name="Chua K.-O."/>
            <person name="Chan K.-G."/>
            <person name="See-Too W.-S."/>
        </authorList>
    </citation>
    <scope>NUCLEOTIDE SEQUENCE [LARGE SCALE GENOMIC DNA]</scope>
    <source>
        <strain evidence="10 11">F3b2</strain>
    </source>
</reference>
<keyword evidence="3" id="KW-0479">Metal-binding</keyword>
<dbReference type="Pfam" id="PF12706">
    <property type="entry name" value="Lactamase_B_2"/>
    <property type="match status" value="1"/>
</dbReference>
<dbReference type="NCBIfam" id="TIGR00649">
    <property type="entry name" value="MG423"/>
    <property type="match status" value="1"/>
</dbReference>
<keyword evidence="2" id="KW-0540">Nuclease</keyword>
<keyword evidence="7" id="KW-0694">RNA-binding</keyword>
<dbReference type="InterPro" id="IPR041636">
    <property type="entry name" value="RNase_J_C"/>
</dbReference>
<dbReference type="Proteomes" id="UP000318709">
    <property type="component" value="Chromosome"/>
</dbReference>
<feature type="compositionally biased region" description="Low complexity" evidence="8">
    <location>
        <begin position="64"/>
        <end position="78"/>
    </location>
</feature>
<dbReference type="PANTHER" id="PTHR43694:SF1">
    <property type="entry name" value="RIBONUCLEASE J"/>
    <property type="match status" value="1"/>
</dbReference>
<dbReference type="PROSITE" id="PS01292">
    <property type="entry name" value="UPF0036"/>
    <property type="match status" value="1"/>
</dbReference>
<keyword evidence="11" id="KW-1185">Reference proteome</keyword>
<dbReference type="CDD" id="cd07714">
    <property type="entry name" value="RNaseJ_MBL-fold"/>
    <property type="match status" value="1"/>
</dbReference>
<dbReference type="InterPro" id="IPR001279">
    <property type="entry name" value="Metallo-B-lactamas"/>
</dbReference>
<dbReference type="SUPFAM" id="SSF56281">
    <property type="entry name" value="Metallo-hydrolase/oxidoreductase"/>
    <property type="match status" value="1"/>
</dbReference>
<organism evidence="10 11">
    <name type="scientific">Formicincola oecophyllae</name>
    <dbReference type="NCBI Taxonomy" id="2558361"/>
    <lineage>
        <taxon>Bacteria</taxon>
        <taxon>Pseudomonadati</taxon>
        <taxon>Pseudomonadota</taxon>
        <taxon>Alphaproteobacteria</taxon>
        <taxon>Acetobacterales</taxon>
        <taxon>Acetobacteraceae</taxon>
        <taxon>Formicincola</taxon>
    </lineage>
</organism>
<dbReference type="InterPro" id="IPR055132">
    <property type="entry name" value="RNase_J_b_CASP"/>
</dbReference>
<accession>A0A4Y6U9A8</accession>
<evidence type="ECO:0000256" key="2">
    <source>
        <dbReference type="ARBA" id="ARBA00022722"/>
    </source>
</evidence>
<dbReference type="GO" id="GO:0003723">
    <property type="term" value="F:RNA binding"/>
    <property type="evidence" value="ECO:0007669"/>
    <property type="project" value="UniProtKB-KW"/>
</dbReference>
<evidence type="ECO:0000256" key="1">
    <source>
        <dbReference type="ARBA" id="ARBA00022490"/>
    </source>
</evidence>
<feature type="domain" description="Metallo-beta-lactamase" evidence="9">
    <location>
        <begin position="120"/>
        <end position="319"/>
    </location>
</feature>
<feature type="region of interest" description="Disordered" evidence="8">
    <location>
        <begin position="1"/>
        <end position="108"/>
    </location>
</feature>
<dbReference type="GO" id="GO:0046872">
    <property type="term" value="F:metal ion binding"/>
    <property type="evidence" value="ECO:0007669"/>
    <property type="project" value="UniProtKB-KW"/>
</dbReference>